<feature type="region of interest" description="Disordered" evidence="1">
    <location>
        <begin position="1"/>
        <end position="38"/>
    </location>
</feature>
<reference evidence="2" key="1">
    <citation type="journal article" date="2014" name="Front. Microbiol.">
        <title>High frequency of phylogenetically diverse reductive dehalogenase-homologous genes in deep subseafloor sedimentary metagenomes.</title>
        <authorList>
            <person name="Kawai M."/>
            <person name="Futagami T."/>
            <person name="Toyoda A."/>
            <person name="Takaki Y."/>
            <person name="Nishi S."/>
            <person name="Hori S."/>
            <person name="Arai W."/>
            <person name="Tsubouchi T."/>
            <person name="Morono Y."/>
            <person name="Uchiyama I."/>
            <person name="Ito T."/>
            <person name="Fujiyama A."/>
            <person name="Inagaki F."/>
            <person name="Takami H."/>
        </authorList>
    </citation>
    <scope>NUCLEOTIDE SEQUENCE</scope>
    <source>
        <strain evidence="2">Expedition CK06-06</strain>
    </source>
</reference>
<gene>
    <name evidence="2" type="ORF">S01H1_31651</name>
</gene>
<feature type="non-terminal residue" evidence="2">
    <location>
        <position position="38"/>
    </location>
</feature>
<name>X0TFT0_9ZZZZ</name>
<protein>
    <submittedName>
        <fullName evidence="2">Uncharacterized protein</fullName>
    </submittedName>
</protein>
<comment type="caution">
    <text evidence="2">The sequence shown here is derived from an EMBL/GenBank/DDBJ whole genome shotgun (WGS) entry which is preliminary data.</text>
</comment>
<evidence type="ECO:0000256" key="1">
    <source>
        <dbReference type="SAM" id="MobiDB-lite"/>
    </source>
</evidence>
<feature type="compositionally biased region" description="Basic residues" evidence="1">
    <location>
        <begin position="1"/>
        <end position="24"/>
    </location>
</feature>
<organism evidence="2">
    <name type="scientific">marine sediment metagenome</name>
    <dbReference type="NCBI Taxonomy" id="412755"/>
    <lineage>
        <taxon>unclassified sequences</taxon>
        <taxon>metagenomes</taxon>
        <taxon>ecological metagenomes</taxon>
    </lineage>
</organism>
<dbReference type="AlphaFoldDB" id="X0TFT0"/>
<sequence>MAWHGGLKKRKKTGGKKRAYRSKRLHEQGNHPMETFLN</sequence>
<proteinExistence type="predicted"/>
<dbReference type="EMBL" id="BARS01019542">
    <property type="protein sequence ID" value="GAF92054.1"/>
    <property type="molecule type" value="Genomic_DNA"/>
</dbReference>
<accession>X0TFT0</accession>
<evidence type="ECO:0000313" key="2">
    <source>
        <dbReference type="EMBL" id="GAF92054.1"/>
    </source>
</evidence>